<reference evidence="5 6" key="1">
    <citation type="journal article" date="2018" name="PLoS Genet.">
        <title>Population sequencing reveals clonal diversity and ancestral inbreeding in the grapevine cultivar Chardonnay.</title>
        <authorList>
            <person name="Roach M.J."/>
            <person name="Johnson D.L."/>
            <person name="Bohlmann J."/>
            <person name="van Vuuren H.J."/>
            <person name="Jones S.J."/>
            <person name="Pretorius I.S."/>
            <person name="Schmidt S.A."/>
            <person name="Borneman A.R."/>
        </authorList>
    </citation>
    <scope>NUCLEOTIDE SEQUENCE [LARGE SCALE GENOMIC DNA]</scope>
    <source>
        <strain evidence="6">cv. Chardonnay</strain>
        <tissue evidence="5">Leaf</tissue>
    </source>
</reference>
<dbReference type="AlphaFoldDB" id="A0A438D914"/>
<protein>
    <recommendedName>
        <fullName evidence="4">Bulb-type lectin domain-containing protein</fullName>
    </recommendedName>
</protein>
<evidence type="ECO:0000313" key="5">
    <source>
        <dbReference type="EMBL" id="RVW31953.1"/>
    </source>
</evidence>
<dbReference type="SUPFAM" id="SSF51110">
    <property type="entry name" value="alpha-D-mannose-specific plant lectins"/>
    <property type="match status" value="1"/>
</dbReference>
<dbReference type="PANTHER" id="PTHR47976:SF108">
    <property type="entry name" value="G-TYPE LECTIN S-RECEPTOR-LIKE SERINE_THREONINE-PROTEIN KINASE LECRK1"/>
    <property type="match status" value="1"/>
</dbReference>
<keyword evidence="2" id="KW-1015">Disulfide bond</keyword>
<keyword evidence="1" id="KW-0732">Signal</keyword>
<dbReference type="PANTHER" id="PTHR47976">
    <property type="entry name" value="G-TYPE LECTIN S-RECEPTOR-LIKE SERINE/THREONINE-PROTEIN KINASE SD2-5"/>
    <property type="match status" value="1"/>
</dbReference>
<name>A0A438D914_VITVI</name>
<dbReference type="EMBL" id="QGNW01001734">
    <property type="protein sequence ID" value="RVW31953.1"/>
    <property type="molecule type" value="Genomic_DNA"/>
</dbReference>
<evidence type="ECO:0000256" key="3">
    <source>
        <dbReference type="ARBA" id="ARBA00023180"/>
    </source>
</evidence>
<sequence length="205" mass="23030">MLLENSTGFEFQTGSSLSHSRVDMQIHLELLPMIPIYRFAVDPLETTLLFEEYGSSGAASKFIEGHFYDVESEPSDQDDAGCKNFLEALQTASTEVTYATMLDIGNLMLAGCDPTYFWQSFNPPTDTILPTQMLNQGSKLVARFSEKNPEVNYKKIDKSDELLKEDLKLENEWQQVSTCSEMNMASSSPNMLTMYKGLFTQPSAI</sequence>
<proteinExistence type="predicted"/>
<evidence type="ECO:0000259" key="4">
    <source>
        <dbReference type="Pfam" id="PF01453"/>
    </source>
</evidence>
<accession>A0A438D914</accession>
<evidence type="ECO:0000256" key="1">
    <source>
        <dbReference type="ARBA" id="ARBA00022729"/>
    </source>
</evidence>
<organism evidence="5 6">
    <name type="scientific">Vitis vinifera</name>
    <name type="common">Grape</name>
    <dbReference type="NCBI Taxonomy" id="29760"/>
    <lineage>
        <taxon>Eukaryota</taxon>
        <taxon>Viridiplantae</taxon>
        <taxon>Streptophyta</taxon>
        <taxon>Embryophyta</taxon>
        <taxon>Tracheophyta</taxon>
        <taxon>Spermatophyta</taxon>
        <taxon>Magnoliopsida</taxon>
        <taxon>eudicotyledons</taxon>
        <taxon>Gunneridae</taxon>
        <taxon>Pentapetalae</taxon>
        <taxon>rosids</taxon>
        <taxon>Vitales</taxon>
        <taxon>Vitaceae</taxon>
        <taxon>Viteae</taxon>
        <taxon>Vitis</taxon>
    </lineage>
</organism>
<evidence type="ECO:0000256" key="2">
    <source>
        <dbReference type="ARBA" id="ARBA00023157"/>
    </source>
</evidence>
<evidence type="ECO:0000313" key="6">
    <source>
        <dbReference type="Proteomes" id="UP000288805"/>
    </source>
</evidence>
<dbReference type="Proteomes" id="UP000288805">
    <property type="component" value="Unassembled WGS sequence"/>
</dbReference>
<dbReference type="Pfam" id="PF01453">
    <property type="entry name" value="B_lectin"/>
    <property type="match status" value="1"/>
</dbReference>
<keyword evidence="3" id="KW-0325">Glycoprotein</keyword>
<feature type="domain" description="Bulb-type lectin" evidence="4">
    <location>
        <begin position="90"/>
        <end position="135"/>
    </location>
</feature>
<comment type="caution">
    <text evidence="5">The sequence shown here is derived from an EMBL/GenBank/DDBJ whole genome shotgun (WGS) entry which is preliminary data.</text>
</comment>
<gene>
    <name evidence="5" type="ORF">CK203_110668</name>
</gene>
<dbReference type="InterPro" id="IPR051343">
    <property type="entry name" value="G-type_lectin_kinases/EP1-like"/>
</dbReference>
<dbReference type="InterPro" id="IPR001480">
    <property type="entry name" value="Bulb-type_lectin_dom"/>
</dbReference>
<dbReference type="InterPro" id="IPR036426">
    <property type="entry name" value="Bulb-type_lectin_dom_sf"/>
</dbReference>